<sequence length="446" mass="49126">MDEYISKRRESYEQTEPTDKNLTGLALSGGGIRSATFCLGVMQALAREGIMKRFDYLSTVSGSGYIGSSLTWILHSKWAEGKQRKEDYDDSNAPKIRFGVSVDDFSYGTKLRNRDADPHNGAGKGDNVELSGDDYRGAAILRYLRQHGNYLTPGDGINFLSLVGVILRGMFISILVFLPWLLLIFYLLVANDWFTNTVFPGKVYGDVTAFTFGGLALFATFFALSILYAGLTRWSSKTFKVDNPSYKSAWSPATFWYRLRREYERWMPYMLALGAALLLLGWLPDLAELITKLLHPDPSSADITIAIAKDEKGPLMALLSTIGGVLAAMGSFFKSGKDEQGTFSTGLLAFVASLLLTLGLFVGTYYMAVRIDASENDHVGWVVAWGVVATSVLGWLASINYLSIHRYYRDRLMESYLPDVGRVLAGSPGGCRRAKGYVPGGYGGQG</sequence>
<keyword evidence="1" id="KW-1133">Transmembrane helix</keyword>
<evidence type="ECO:0000313" key="3">
    <source>
        <dbReference type="Proteomes" id="UP000255508"/>
    </source>
</evidence>
<protein>
    <recommendedName>
        <fullName evidence="4">PNPLA domain-containing protein</fullName>
    </recommendedName>
</protein>
<dbReference type="SUPFAM" id="SSF52151">
    <property type="entry name" value="FabD/lysophospholipase-like"/>
    <property type="match status" value="1"/>
</dbReference>
<dbReference type="PANTHER" id="PTHR10728">
    <property type="entry name" value="CYTOSOLIC PHOSPHOLIPASE A2"/>
    <property type="match status" value="1"/>
</dbReference>
<evidence type="ECO:0000256" key="1">
    <source>
        <dbReference type="SAM" id="Phobius"/>
    </source>
</evidence>
<feature type="transmembrane region" description="Helical" evidence="1">
    <location>
        <begin position="266"/>
        <end position="283"/>
    </location>
</feature>
<dbReference type="PANTHER" id="PTHR10728:SF40">
    <property type="entry name" value="PATATIN FAMILY PROTEIN"/>
    <property type="match status" value="1"/>
</dbReference>
<reference evidence="2 3" key="1">
    <citation type="journal article" date="2018" name="ISME J.">
        <title>Endosymbiont genomes yield clues of tubeworm success.</title>
        <authorList>
            <person name="Li Y."/>
            <person name="Liles M.R."/>
            <person name="Halanych K.M."/>
        </authorList>
    </citation>
    <scope>NUCLEOTIDE SEQUENCE [LARGE SCALE GENOMIC DNA]</scope>
    <source>
        <strain evidence="2">A1422</strain>
    </source>
</reference>
<dbReference type="Proteomes" id="UP000255508">
    <property type="component" value="Unassembled WGS sequence"/>
</dbReference>
<dbReference type="AlphaFoldDB" id="A0A370E0R9"/>
<feature type="transmembrane region" description="Helical" evidence="1">
    <location>
        <begin position="315"/>
        <end position="333"/>
    </location>
</feature>
<proteinExistence type="predicted"/>
<feature type="transmembrane region" description="Helical" evidence="1">
    <location>
        <begin position="345"/>
        <end position="367"/>
    </location>
</feature>
<dbReference type="GO" id="GO:0004623">
    <property type="term" value="F:phospholipase A2 activity"/>
    <property type="evidence" value="ECO:0007669"/>
    <property type="project" value="TreeGrafter"/>
</dbReference>
<dbReference type="InterPro" id="IPR016035">
    <property type="entry name" value="Acyl_Trfase/lysoPLipase"/>
</dbReference>
<accession>A0A370E0R9</accession>
<comment type="caution">
    <text evidence="2">The sequence shown here is derived from an EMBL/GenBank/DDBJ whole genome shotgun (WGS) entry which is preliminary data.</text>
</comment>
<feature type="transmembrane region" description="Helical" evidence="1">
    <location>
        <begin position="379"/>
        <end position="403"/>
    </location>
</feature>
<keyword evidence="1" id="KW-0472">Membrane</keyword>
<dbReference type="Gene3D" id="3.40.1090.10">
    <property type="entry name" value="Cytosolic phospholipase A2 catalytic domain"/>
    <property type="match status" value="1"/>
</dbReference>
<feature type="transmembrane region" description="Helical" evidence="1">
    <location>
        <begin position="209"/>
        <end position="231"/>
    </location>
</feature>
<name>A0A370E0R9_9GAMM</name>
<dbReference type="GO" id="GO:0005829">
    <property type="term" value="C:cytosol"/>
    <property type="evidence" value="ECO:0007669"/>
    <property type="project" value="TreeGrafter"/>
</dbReference>
<keyword evidence="1" id="KW-0812">Transmembrane</keyword>
<feature type="transmembrane region" description="Helical" evidence="1">
    <location>
        <begin position="165"/>
        <end position="189"/>
    </location>
</feature>
<organism evidence="2 3">
    <name type="scientific">endosymbiont of Lamellibrachia luymesi</name>
    <dbReference type="NCBI Taxonomy" id="2200907"/>
    <lineage>
        <taxon>Bacteria</taxon>
        <taxon>Pseudomonadati</taxon>
        <taxon>Pseudomonadota</taxon>
        <taxon>Gammaproteobacteria</taxon>
        <taxon>sulfur-oxidizing symbionts</taxon>
    </lineage>
</organism>
<evidence type="ECO:0008006" key="4">
    <source>
        <dbReference type="Google" id="ProtNLM"/>
    </source>
</evidence>
<dbReference type="EMBL" id="QFXD01000071">
    <property type="protein sequence ID" value="RDH92239.1"/>
    <property type="molecule type" value="Genomic_DNA"/>
</dbReference>
<gene>
    <name evidence="2" type="ORF">DIZ79_03850</name>
</gene>
<dbReference type="GO" id="GO:0046475">
    <property type="term" value="P:glycerophospholipid catabolic process"/>
    <property type="evidence" value="ECO:0007669"/>
    <property type="project" value="TreeGrafter"/>
</dbReference>
<evidence type="ECO:0000313" key="2">
    <source>
        <dbReference type="EMBL" id="RDH92239.1"/>
    </source>
</evidence>